<comment type="caution">
    <text evidence="2">The sequence shown here is derived from an EMBL/GenBank/DDBJ whole genome shotgun (WGS) entry which is preliminary data.</text>
</comment>
<accession>A0ABR5SCR3</accession>
<dbReference type="InterPro" id="IPR016032">
    <property type="entry name" value="Sig_transdc_resp-reg_C-effctor"/>
</dbReference>
<organism evidence="2 3">
    <name type="scientific">Candidatus Magnetominusculus xianensis</name>
    <dbReference type="NCBI Taxonomy" id="1748249"/>
    <lineage>
        <taxon>Bacteria</taxon>
        <taxon>Pseudomonadati</taxon>
        <taxon>Nitrospirota</taxon>
        <taxon>Nitrospiria</taxon>
        <taxon>Nitrospirales</taxon>
        <taxon>Nitrospiraceae</taxon>
        <taxon>Candidatus Magnetominusculus</taxon>
    </lineage>
</organism>
<keyword evidence="3" id="KW-1185">Reference proteome</keyword>
<dbReference type="Pfam" id="PF00196">
    <property type="entry name" value="GerE"/>
    <property type="match status" value="1"/>
</dbReference>
<reference evidence="2 3" key="1">
    <citation type="submission" date="2015-11" db="EMBL/GenBank/DDBJ databases">
        <authorList>
            <person name="Lin W."/>
        </authorList>
    </citation>
    <scope>NUCLEOTIDE SEQUENCE [LARGE SCALE GENOMIC DNA]</scope>
    <source>
        <strain evidence="2 3">HCH-1</strain>
    </source>
</reference>
<dbReference type="Gene3D" id="1.10.10.10">
    <property type="entry name" value="Winged helix-like DNA-binding domain superfamily/Winged helix DNA-binding domain"/>
    <property type="match status" value="1"/>
</dbReference>
<proteinExistence type="predicted"/>
<evidence type="ECO:0000313" key="3">
    <source>
        <dbReference type="Proteomes" id="UP000060487"/>
    </source>
</evidence>
<dbReference type="InterPro" id="IPR000792">
    <property type="entry name" value="Tscrpt_reg_LuxR_C"/>
</dbReference>
<dbReference type="Proteomes" id="UP000060487">
    <property type="component" value="Unassembled WGS sequence"/>
</dbReference>
<dbReference type="EMBL" id="LNQR01000119">
    <property type="protein sequence ID" value="KWT78150.1"/>
    <property type="molecule type" value="Genomic_DNA"/>
</dbReference>
<dbReference type="PROSITE" id="PS50043">
    <property type="entry name" value="HTH_LUXR_2"/>
    <property type="match status" value="1"/>
</dbReference>
<evidence type="ECO:0000313" key="2">
    <source>
        <dbReference type="EMBL" id="KWT78150.1"/>
    </source>
</evidence>
<dbReference type="SUPFAM" id="SSF46894">
    <property type="entry name" value="C-terminal effector domain of the bipartite response regulators"/>
    <property type="match status" value="1"/>
</dbReference>
<dbReference type="InterPro" id="IPR036388">
    <property type="entry name" value="WH-like_DNA-bd_sf"/>
</dbReference>
<protein>
    <submittedName>
        <fullName evidence="2">LuxR family transcriptional regulator</fullName>
    </submittedName>
</protein>
<evidence type="ECO:0000259" key="1">
    <source>
        <dbReference type="PROSITE" id="PS50043"/>
    </source>
</evidence>
<feature type="domain" description="HTH luxR-type" evidence="1">
    <location>
        <begin position="144"/>
        <end position="182"/>
    </location>
</feature>
<name>A0ABR5SCR3_9BACT</name>
<gene>
    <name evidence="2" type="ORF">ASN18_2964</name>
</gene>
<dbReference type="PRINTS" id="PR00038">
    <property type="entry name" value="HTHLUXR"/>
</dbReference>
<sequence length="182" mass="20196">MSGEVHVRFCEGLGVQFPGLLTDTKNQRVFSNAEGLDIAPEFGIMQEEHGQFKELPLLIKSIYQLCDRVKNGLVEEISDKDELDKEGHNNNEDIVSCTLVEDNSGHLLSLRAFSVSQVPDGGAPLLIMVLIERIARKHSVDLKKAGMAFNLSKRESEVLELVCFGSSNKEIADKLFISKHTV</sequence>